<dbReference type="InterPro" id="IPR057123">
    <property type="entry name" value="STAND_NTPase4_dom"/>
</dbReference>
<evidence type="ECO:0000313" key="2">
    <source>
        <dbReference type="EMBL" id="ALT05843.1"/>
    </source>
</evidence>
<dbReference type="SUPFAM" id="SSF52540">
    <property type="entry name" value="P-loop containing nucleoside triphosphate hydrolases"/>
    <property type="match status" value="1"/>
</dbReference>
<accession>A0A126JJ40</accession>
<name>A0A126JJ40_CLOBO</name>
<dbReference type="SUPFAM" id="SSF56300">
    <property type="entry name" value="Metallo-dependent phosphatases"/>
    <property type="match status" value="1"/>
</dbReference>
<reference evidence="2" key="1">
    <citation type="journal article" date="2016" name="Genome Biol. Evol.">
        <title>Evolution of chromosomal Clostridium botulinum type E neurotoxin gene clusters: evidence provided by their rare plasmid borne counterparts.</title>
        <authorList>
            <person name="Carter A.T."/>
            <person name="Austin J.W."/>
            <person name="Weedmark K.A."/>
            <person name="Peck M.W."/>
        </authorList>
    </citation>
    <scope>NUCLEOTIDE SEQUENCE</scope>
    <source>
        <strain evidence="2">FI1111E1</strain>
        <plasmid evidence="2">pFI1111E1</plasmid>
    </source>
</reference>
<dbReference type="AlphaFoldDB" id="A0A126JJ40"/>
<keyword evidence="2" id="KW-0614">Plasmid</keyword>
<proteinExistence type="predicted"/>
<organism evidence="2">
    <name type="scientific">Clostridium botulinum</name>
    <dbReference type="NCBI Taxonomy" id="1491"/>
    <lineage>
        <taxon>Bacteria</taxon>
        <taxon>Bacillati</taxon>
        <taxon>Bacillota</taxon>
        <taxon>Clostridia</taxon>
        <taxon>Eubacteriales</taxon>
        <taxon>Clostridiaceae</taxon>
        <taxon>Clostridium</taxon>
    </lineage>
</organism>
<geneLocation type="plasmid" evidence="2">
    <name>pFI1111E1</name>
</geneLocation>
<feature type="domain" description="STAND NTPase 4 small alpha/beta" evidence="1">
    <location>
        <begin position="612"/>
        <end position="671"/>
    </location>
</feature>
<dbReference type="Gene3D" id="3.40.50.300">
    <property type="entry name" value="P-loop containing nucleotide triphosphate hydrolases"/>
    <property type="match status" value="1"/>
</dbReference>
<dbReference type="Gene3D" id="3.60.21.10">
    <property type="match status" value="1"/>
</dbReference>
<sequence length="1009" mass="119274">MKFLVDALKNKCLELEYILIIITGDIAFSGKNEEYEIAYCIISDLKNELEKYIKNDIDILFAPGNHDCNFEENNSVRDTVIKSILREEIIDDDKIKVCCSIQNNYFNFIKNFENKNLEVIFQDKLISINKYSIREKYIYFIMLNTAWLSGINEEYGRIYFPVDIYKDKLEQCNDGITITFFHHPTKWCHPDAANYLDDKIECISDFILQGHEHVNSEYTKITNDNKVVYIKGAALQESSDQDESSFNTVVINYSTGMYMQNIYNFNNEKYEKNGKNDWINYSEIVRKKKKKFSMNEDNIKFITDIGSNLNHPRKDKLLLNDIFIYPTLEEVNIETGRSDDYTEVLINSSKLVDFNNEYPMIIYGDENSGKTCLAKKIYLDYLDIDCCPIYISSSYIKNKYIDNVNKLVKNLFIEQYSDDDERFNQLDNKRKIIIIDDFDKADIPIKMKKKFLENVISKYKNTILFCNNIFELQDLVSDSNEYMVSSNVKQFRLKKFGHRLRNHLIHKWNIIGCEELDGDNEIIVKDEESLRRMNIMIGKNYIPAVPFYLLTILQAFEVGNEHNFNDSSYGYYYEYLILQTLNKISDKQGDKDAFISFMICLAKKFYYERKKKISSTELEEFHTWFCEKYRVSKTFRSFISFDKFISNMCKANILSFRYDMYQFSYKYIYYYSIGKYFGDNIQKVEVQNEICEIIKKLYVEEYANIVMFIVHHTKNEFILNTLLNCATNIFSDKEFVKLEDDISFINDLQQELPQMIIENIDVYKNREKQLIKLDEENDEDKYIAADKEDDISDKSDNEIDKINELNFSFKTMEILGQILKNYWGSLSGDIREKIGCQLYLVGLRSLRETYEILNEAKDKLLVILKKEIDTKKSKNNDWVEKRARNLLFLFTSFFTKSCIDKISSCIGDDKLSETFNDIERELNVNSVKIINLSIKLEYFGGKFPYSYVEELIKKNENNILATFLIKHMVRNYLYMYKTTYRDKNKIASLINIPTKGIDIHKAKNISVNE</sequence>
<protein>
    <submittedName>
        <fullName evidence="2">AAA+ family protein</fullName>
    </submittedName>
</protein>
<dbReference type="InterPro" id="IPR027417">
    <property type="entry name" value="P-loop_NTPase"/>
</dbReference>
<evidence type="ECO:0000259" key="1">
    <source>
        <dbReference type="Pfam" id="PF24406"/>
    </source>
</evidence>
<dbReference type="EMBL" id="KT897280">
    <property type="protein sequence ID" value="ALT05843.1"/>
    <property type="molecule type" value="Genomic_DNA"/>
</dbReference>
<dbReference type="Pfam" id="PF24406">
    <property type="entry name" value="nSTAND_NTPase4"/>
    <property type="match status" value="1"/>
</dbReference>
<dbReference type="InterPro" id="IPR029052">
    <property type="entry name" value="Metallo-depent_PP-like"/>
</dbReference>